<keyword evidence="1" id="KW-0812">Transmembrane</keyword>
<gene>
    <name evidence="2" type="ORF">A2774_04760</name>
</gene>
<protein>
    <submittedName>
        <fullName evidence="2">Uncharacterized protein</fullName>
    </submittedName>
</protein>
<dbReference type="Proteomes" id="UP000177208">
    <property type="component" value="Unassembled WGS sequence"/>
</dbReference>
<keyword evidence="1" id="KW-1133">Transmembrane helix</keyword>
<evidence type="ECO:0000256" key="1">
    <source>
        <dbReference type="SAM" id="Phobius"/>
    </source>
</evidence>
<comment type="caution">
    <text evidence="2">The sequence shown here is derived from an EMBL/GenBank/DDBJ whole genome shotgun (WGS) entry which is preliminary data.</text>
</comment>
<sequence length="299" mass="33410">MLYVTGASAQQISVFFTPILNEIAVKPGQSIDLQYRLNNNGDPAIIKLRILPFEPEGNSGNIKIISSLQSPIEFSLQHQEIQLEKPFFLQSSTSKQFNLNIAIPEYASGKDYYFGLVAETQPPPLQEGAVSLRSKTSVISKILLMVTKDGSLEIKPQINLFEVVPTHKINLFGMNVNLIDSLKPIPVVLSLDNIGNNLIKARGEIILRGPFWQSKSIDFKPKTILARSQRQTKIEFPGKLIGNYRLSANLSFGEGTPTVFASTSLTVLPVKITIFLFTIISLLLLYIRLMHKRYYTSID</sequence>
<name>A0A1F7GFA6_9BACT</name>
<keyword evidence="1" id="KW-0472">Membrane</keyword>
<accession>A0A1F7GFA6</accession>
<dbReference type="AlphaFoldDB" id="A0A1F7GFA6"/>
<feature type="transmembrane region" description="Helical" evidence="1">
    <location>
        <begin position="268"/>
        <end position="287"/>
    </location>
</feature>
<dbReference type="EMBL" id="MFZG01000004">
    <property type="protein sequence ID" value="OGK17590.1"/>
    <property type="molecule type" value="Genomic_DNA"/>
</dbReference>
<evidence type="ECO:0000313" key="3">
    <source>
        <dbReference type="Proteomes" id="UP000177208"/>
    </source>
</evidence>
<evidence type="ECO:0000313" key="2">
    <source>
        <dbReference type="EMBL" id="OGK17590.1"/>
    </source>
</evidence>
<reference evidence="2 3" key="1">
    <citation type="journal article" date="2016" name="Nat. Commun.">
        <title>Thousands of microbial genomes shed light on interconnected biogeochemical processes in an aquifer system.</title>
        <authorList>
            <person name="Anantharaman K."/>
            <person name="Brown C.T."/>
            <person name="Hug L.A."/>
            <person name="Sharon I."/>
            <person name="Castelle C.J."/>
            <person name="Probst A.J."/>
            <person name="Thomas B.C."/>
            <person name="Singh A."/>
            <person name="Wilkins M.J."/>
            <person name="Karaoz U."/>
            <person name="Brodie E.L."/>
            <person name="Williams K.H."/>
            <person name="Hubbard S.S."/>
            <person name="Banfield J.F."/>
        </authorList>
    </citation>
    <scope>NUCLEOTIDE SEQUENCE [LARGE SCALE GENOMIC DNA]</scope>
</reference>
<proteinExistence type="predicted"/>
<organism evidence="2 3">
    <name type="scientific">Candidatus Roizmanbacteria bacterium RIFCSPHIGHO2_01_FULL_39_12c</name>
    <dbReference type="NCBI Taxonomy" id="1802031"/>
    <lineage>
        <taxon>Bacteria</taxon>
        <taxon>Candidatus Roizmaniibacteriota</taxon>
    </lineage>
</organism>